<accession>A0A7S3VSU9</accession>
<feature type="region of interest" description="Disordered" evidence="1">
    <location>
        <begin position="172"/>
        <end position="198"/>
    </location>
</feature>
<sequence length="261" mass="28017">MPAQATQHRPVRTHRRYLRTRQESQNPAAALPSTAALPSFGPSPLQLPQASPCLPAVAAQASHVPEQQQQQQQQEQVALRQQQQLLILQQRGQHLRQGSLSPFLRSSTPPYASSMGSGHTPGGGGQELLQQNSAGMKHVPGSACVDSFRAAYSVKLEEVGQGTQVLGGPAADLVSQHWQQQQQQQQQQPSPNSTPPTTTTIATWITSCPSSSSTTTTTTITALGSSVVMGGRAGTLRLCCMRWRACVRLPLKSGPLLPWHS</sequence>
<reference evidence="2" key="1">
    <citation type="submission" date="2021-01" db="EMBL/GenBank/DDBJ databases">
        <authorList>
            <person name="Corre E."/>
            <person name="Pelletier E."/>
            <person name="Niang G."/>
            <person name="Scheremetjew M."/>
            <person name="Finn R."/>
            <person name="Kale V."/>
            <person name="Holt S."/>
            <person name="Cochrane G."/>
            <person name="Meng A."/>
            <person name="Brown T."/>
            <person name="Cohen L."/>
        </authorList>
    </citation>
    <scope>NUCLEOTIDE SEQUENCE</scope>
    <source>
        <strain evidence="2">CCMP1320</strain>
    </source>
</reference>
<evidence type="ECO:0000313" key="2">
    <source>
        <dbReference type="EMBL" id="CAE0504548.1"/>
    </source>
</evidence>
<feature type="region of interest" description="Disordered" evidence="1">
    <location>
        <begin position="1"/>
        <end position="47"/>
    </location>
</feature>
<feature type="region of interest" description="Disordered" evidence="1">
    <location>
        <begin position="100"/>
        <end position="129"/>
    </location>
</feature>
<dbReference type="AlphaFoldDB" id="A0A7S3VSU9"/>
<feature type="compositionally biased region" description="Low complexity" evidence="1">
    <location>
        <begin position="27"/>
        <end position="39"/>
    </location>
</feature>
<gene>
    <name evidence="2" type="ORF">DTER00134_LOCUS19621</name>
</gene>
<proteinExistence type="predicted"/>
<feature type="compositionally biased region" description="Low complexity" evidence="1">
    <location>
        <begin position="179"/>
        <end position="198"/>
    </location>
</feature>
<organism evidence="2">
    <name type="scientific">Dunaliella tertiolecta</name>
    <name type="common">Green alga</name>
    <dbReference type="NCBI Taxonomy" id="3047"/>
    <lineage>
        <taxon>Eukaryota</taxon>
        <taxon>Viridiplantae</taxon>
        <taxon>Chlorophyta</taxon>
        <taxon>core chlorophytes</taxon>
        <taxon>Chlorophyceae</taxon>
        <taxon>CS clade</taxon>
        <taxon>Chlamydomonadales</taxon>
        <taxon>Dunaliellaceae</taxon>
        <taxon>Dunaliella</taxon>
    </lineage>
</organism>
<dbReference type="EMBL" id="HBIP01032232">
    <property type="protein sequence ID" value="CAE0504548.1"/>
    <property type="molecule type" value="Transcribed_RNA"/>
</dbReference>
<protein>
    <submittedName>
        <fullName evidence="2">Uncharacterized protein</fullName>
    </submittedName>
</protein>
<feature type="compositionally biased region" description="Basic residues" evidence="1">
    <location>
        <begin position="9"/>
        <end position="19"/>
    </location>
</feature>
<evidence type="ECO:0000256" key="1">
    <source>
        <dbReference type="SAM" id="MobiDB-lite"/>
    </source>
</evidence>
<name>A0A7S3VSU9_DUNTE</name>
<feature type="compositionally biased region" description="Polar residues" evidence="1">
    <location>
        <begin position="100"/>
        <end position="111"/>
    </location>
</feature>